<dbReference type="EMBL" id="QAOK01000078">
    <property type="protein sequence ID" value="PTQ76169.1"/>
    <property type="molecule type" value="Genomic_DNA"/>
</dbReference>
<comment type="caution">
    <text evidence="2">The sequence shown here is derived from an EMBL/GenBank/DDBJ whole genome shotgun (WGS) entry which is preliminary data.</text>
</comment>
<protein>
    <submittedName>
        <fullName evidence="2">Putative transposase of IS4/5 family DUF4096</fullName>
    </submittedName>
</protein>
<name>A0A2T5HX55_9PROT</name>
<organism evidence="2 3">
    <name type="scientific">Nitrosospira multiformis</name>
    <dbReference type="NCBI Taxonomy" id="1231"/>
    <lineage>
        <taxon>Bacteria</taxon>
        <taxon>Pseudomonadati</taxon>
        <taxon>Pseudomonadota</taxon>
        <taxon>Betaproteobacteria</taxon>
        <taxon>Nitrosomonadales</taxon>
        <taxon>Nitrosomonadaceae</taxon>
        <taxon>Nitrosospira</taxon>
    </lineage>
</organism>
<evidence type="ECO:0000313" key="2">
    <source>
        <dbReference type="EMBL" id="PTQ76169.1"/>
    </source>
</evidence>
<dbReference type="InterPro" id="IPR025161">
    <property type="entry name" value="IS402-like_dom"/>
</dbReference>
<evidence type="ECO:0000259" key="1">
    <source>
        <dbReference type="Pfam" id="PF13340"/>
    </source>
</evidence>
<reference evidence="2 3" key="1">
    <citation type="submission" date="2018-04" db="EMBL/GenBank/DDBJ databases">
        <title>Active sludge and wastewater microbial communities from Klosterneuburg, Austria.</title>
        <authorList>
            <person name="Wagner M."/>
        </authorList>
    </citation>
    <scope>NUCLEOTIDE SEQUENCE [LARGE SCALE GENOMIC DNA]</scope>
    <source>
        <strain evidence="2 3">Nl12</strain>
    </source>
</reference>
<evidence type="ECO:0000313" key="3">
    <source>
        <dbReference type="Proteomes" id="UP000244152"/>
    </source>
</evidence>
<dbReference type="RefSeq" id="WP_375136012.1">
    <property type="nucleotide sequence ID" value="NZ_QAOK01000078.1"/>
</dbReference>
<feature type="domain" description="Insertion element IS402-like" evidence="1">
    <location>
        <begin position="6"/>
        <end position="57"/>
    </location>
</feature>
<gene>
    <name evidence="2" type="ORF">C8R21_1784</name>
</gene>
<dbReference type="InterPro" id="IPR052909">
    <property type="entry name" value="Transposase_6_like"/>
</dbReference>
<sequence length="79" mass="9354">MPRLLLSDEHWSKLHKILLQKTIYDKPDLRMTVETMLYRIRTGCPWRDLPQASGSRFSRRSWLNLTWAFTDGSHASAHQ</sequence>
<dbReference type="Pfam" id="PF13340">
    <property type="entry name" value="DUF4096"/>
    <property type="match status" value="1"/>
</dbReference>
<dbReference type="Proteomes" id="UP000244152">
    <property type="component" value="Unassembled WGS sequence"/>
</dbReference>
<feature type="non-terminal residue" evidence="2">
    <location>
        <position position="79"/>
    </location>
</feature>
<dbReference type="AlphaFoldDB" id="A0A2T5HX55"/>
<accession>A0A2T5HX55</accession>
<dbReference type="PANTHER" id="PTHR46637:SF1">
    <property type="entry name" value="BLL5188 PROTEIN"/>
    <property type="match status" value="1"/>
</dbReference>
<dbReference type="PANTHER" id="PTHR46637">
    <property type="entry name" value="TIS1421-TRANSPOSASE PROTEIN A"/>
    <property type="match status" value="1"/>
</dbReference>
<proteinExistence type="predicted"/>